<keyword evidence="7" id="KW-0812">Transmembrane</keyword>
<dbReference type="Pfam" id="PF00069">
    <property type="entry name" value="Pkinase"/>
    <property type="match status" value="1"/>
</dbReference>
<dbReference type="GO" id="GO:0004674">
    <property type="term" value="F:protein serine/threonine kinase activity"/>
    <property type="evidence" value="ECO:0007669"/>
    <property type="project" value="UniProtKB-EC"/>
</dbReference>
<feature type="domain" description="Protein kinase" evidence="8">
    <location>
        <begin position="269"/>
        <end position="543"/>
    </location>
</feature>
<keyword evidence="10" id="KW-1185">Reference proteome</keyword>
<dbReference type="KEGG" id="amob:HG15A2_31200"/>
<dbReference type="AlphaFoldDB" id="A0A517MY35"/>
<feature type="transmembrane region" description="Helical" evidence="7">
    <location>
        <begin position="103"/>
        <end position="123"/>
    </location>
</feature>
<dbReference type="PROSITE" id="PS00108">
    <property type="entry name" value="PROTEIN_KINASE_ST"/>
    <property type="match status" value="1"/>
</dbReference>
<dbReference type="Proteomes" id="UP000319852">
    <property type="component" value="Chromosome"/>
</dbReference>
<dbReference type="OrthoDB" id="6111975at2"/>
<accession>A0A517MY35</accession>
<protein>
    <submittedName>
        <fullName evidence="9">Serine/threonine-protein kinase PknB</fullName>
        <ecNumber evidence="9">2.7.11.1</ecNumber>
    </submittedName>
</protein>
<dbReference type="EC" id="2.7.11.1" evidence="9"/>
<feature type="compositionally biased region" description="Polar residues" evidence="6">
    <location>
        <begin position="1"/>
        <end position="11"/>
    </location>
</feature>
<dbReference type="GO" id="GO:0005524">
    <property type="term" value="F:ATP binding"/>
    <property type="evidence" value="ECO:0007669"/>
    <property type="project" value="UniProtKB-UniRule"/>
</dbReference>
<feature type="transmembrane region" description="Helical" evidence="7">
    <location>
        <begin position="194"/>
        <end position="215"/>
    </location>
</feature>
<feature type="region of interest" description="Disordered" evidence="6">
    <location>
        <begin position="1"/>
        <end position="43"/>
    </location>
</feature>
<reference evidence="9 10" key="1">
    <citation type="submission" date="2019-02" db="EMBL/GenBank/DDBJ databases">
        <title>Deep-cultivation of Planctomycetes and their phenomic and genomic characterization uncovers novel biology.</title>
        <authorList>
            <person name="Wiegand S."/>
            <person name="Jogler M."/>
            <person name="Boedeker C."/>
            <person name="Pinto D."/>
            <person name="Vollmers J."/>
            <person name="Rivas-Marin E."/>
            <person name="Kohn T."/>
            <person name="Peeters S.H."/>
            <person name="Heuer A."/>
            <person name="Rast P."/>
            <person name="Oberbeckmann S."/>
            <person name="Bunk B."/>
            <person name="Jeske O."/>
            <person name="Meyerdierks A."/>
            <person name="Storesund J.E."/>
            <person name="Kallscheuer N."/>
            <person name="Luecker S."/>
            <person name="Lage O.M."/>
            <person name="Pohl T."/>
            <person name="Merkel B.J."/>
            <person name="Hornburger P."/>
            <person name="Mueller R.-W."/>
            <person name="Bruemmer F."/>
            <person name="Labrenz M."/>
            <person name="Spormann A.M."/>
            <person name="Op den Camp H."/>
            <person name="Overmann J."/>
            <person name="Amann R."/>
            <person name="Jetten M.S.M."/>
            <person name="Mascher T."/>
            <person name="Medema M.H."/>
            <person name="Devos D.P."/>
            <person name="Kaster A.-K."/>
            <person name="Ovreas L."/>
            <person name="Rohde M."/>
            <person name="Galperin M.Y."/>
            <person name="Jogler C."/>
        </authorList>
    </citation>
    <scope>NUCLEOTIDE SEQUENCE [LARGE SCALE GENOMIC DNA]</scope>
    <source>
        <strain evidence="9 10">HG15A2</strain>
    </source>
</reference>
<evidence type="ECO:0000259" key="8">
    <source>
        <dbReference type="PROSITE" id="PS50011"/>
    </source>
</evidence>
<dbReference type="RefSeq" id="WP_145060958.1">
    <property type="nucleotide sequence ID" value="NZ_CP036263.1"/>
</dbReference>
<feature type="binding site" evidence="5">
    <location>
        <position position="298"/>
    </location>
    <ligand>
        <name>ATP</name>
        <dbReference type="ChEBI" id="CHEBI:30616"/>
    </ligand>
</feature>
<evidence type="ECO:0000256" key="6">
    <source>
        <dbReference type="SAM" id="MobiDB-lite"/>
    </source>
</evidence>
<feature type="transmembrane region" description="Helical" evidence="7">
    <location>
        <begin position="168"/>
        <end position="187"/>
    </location>
</feature>
<evidence type="ECO:0000256" key="2">
    <source>
        <dbReference type="ARBA" id="ARBA00022741"/>
    </source>
</evidence>
<dbReference type="Gene3D" id="1.10.510.10">
    <property type="entry name" value="Transferase(Phosphotransferase) domain 1"/>
    <property type="match status" value="1"/>
</dbReference>
<sequence length="573" mass="62590">MSEQLPGSNDETIVRATDPALLDQSSGEASTGDQSSKEGLRKSARRRVALVSDSSPQMSAETRALLRGRLRILAVVLMSGFAMFLVWRLAMAARGEGAVGPAGIPYAHLAVTVLLGLISWKLCAKCDLSLPKLRIAELLIVGSSAAFFFVLGTQRLEHDALSLQGHTHIPNIGGPWQFLIFCYALFVPNTWRRAAVVIGLLALGPLVVIGVVAWQSPAFLNLAGMQAFRGVFIEHALIALMTGVSAVVGVKTIGTLRRDAFLAKQLGQYRLKQLIGSGGMGEVYLAEHEMMKRPCAIKVIRPEKAGDPQVLARFEREVRATAKLSHWNSIDIYDYGSTDDGTFYYVMEYLPGHNLGELVEMHGPLSAGRIVYLMLQVGEALAEAHDQGLVHRDIKPANIFCAYRGGRFDVAKLLDFGLAKPMSDVTEAGLTAAGSITGSPLFMSPEQSTGSPNVDERSDVYSLGAVMYYMATGRPLFEYEQPLRVIVAHASEEPIPPRELCPDLPLELEELILRCLEKQPEDRFQTVAQLLVALEEVPVEPIWTVADAAAWWKDFGCPKRKALARQVQELAAI</sequence>
<keyword evidence="1 9" id="KW-0808">Transferase</keyword>
<keyword evidence="3 9" id="KW-0418">Kinase</keyword>
<organism evidence="9 10">
    <name type="scientific">Adhaeretor mobilis</name>
    <dbReference type="NCBI Taxonomy" id="1930276"/>
    <lineage>
        <taxon>Bacteria</taxon>
        <taxon>Pseudomonadati</taxon>
        <taxon>Planctomycetota</taxon>
        <taxon>Planctomycetia</taxon>
        <taxon>Pirellulales</taxon>
        <taxon>Lacipirellulaceae</taxon>
        <taxon>Adhaeretor</taxon>
    </lineage>
</organism>
<evidence type="ECO:0000313" key="9">
    <source>
        <dbReference type="EMBL" id="QDS99789.1"/>
    </source>
</evidence>
<evidence type="ECO:0000256" key="7">
    <source>
        <dbReference type="SAM" id="Phobius"/>
    </source>
</evidence>
<dbReference type="SUPFAM" id="SSF56112">
    <property type="entry name" value="Protein kinase-like (PK-like)"/>
    <property type="match status" value="1"/>
</dbReference>
<name>A0A517MY35_9BACT</name>
<gene>
    <name evidence="9" type="primary">pknB_5</name>
    <name evidence="9" type="ORF">HG15A2_31200</name>
</gene>
<dbReference type="Gene3D" id="3.30.200.20">
    <property type="entry name" value="Phosphorylase Kinase, domain 1"/>
    <property type="match status" value="1"/>
</dbReference>
<dbReference type="PROSITE" id="PS00107">
    <property type="entry name" value="PROTEIN_KINASE_ATP"/>
    <property type="match status" value="1"/>
</dbReference>
<dbReference type="PROSITE" id="PS50011">
    <property type="entry name" value="PROTEIN_KINASE_DOM"/>
    <property type="match status" value="1"/>
</dbReference>
<dbReference type="EMBL" id="CP036263">
    <property type="protein sequence ID" value="QDS99789.1"/>
    <property type="molecule type" value="Genomic_DNA"/>
</dbReference>
<feature type="transmembrane region" description="Helical" evidence="7">
    <location>
        <begin position="72"/>
        <end position="91"/>
    </location>
</feature>
<feature type="compositionally biased region" description="Polar residues" evidence="6">
    <location>
        <begin position="23"/>
        <end position="34"/>
    </location>
</feature>
<dbReference type="PANTHER" id="PTHR43289">
    <property type="entry name" value="MITOGEN-ACTIVATED PROTEIN KINASE KINASE KINASE 20-RELATED"/>
    <property type="match status" value="1"/>
</dbReference>
<evidence type="ECO:0000256" key="1">
    <source>
        <dbReference type="ARBA" id="ARBA00022679"/>
    </source>
</evidence>
<dbReference type="InterPro" id="IPR008271">
    <property type="entry name" value="Ser/Thr_kinase_AS"/>
</dbReference>
<evidence type="ECO:0000256" key="5">
    <source>
        <dbReference type="PROSITE-ProRule" id="PRU10141"/>
    </source>
</evidence>
<evidence type="ECO:0000313" key="10">
    <source>
        <dbReference type="Proteomes" id="UP000319852"/>
    </source>
</evidence>
<dbReference type="SMART" id="SM00220">
    <property type="entry name" value="S_TKc"/>
    <property type="match status" value="1"/>
</dbReference>
<dbReference type="CDD" id="cd14014">
    <property type="entry name" value="STKc_PknB_like"/>
    <property type="match status" value="1"/>
</dbReference>
<dbReference type="InterPro" id="IPR000719">
    <property type="entry name" value="Prot_kinase_dom"/>
</dbReference>
<keyword evidence="7" id="KW-1133">Transmembrane helix</keyword>
<dbReference type="InterPro" id="IPR017441">
    <property type="entry name" value="Protein_kinase_ATP_BS"/>
</dbReference>
<dbReference type="InterPro" id="IPR011009">
    <property type="entry name" value="Kinase-like_dom_sf"/>
</dbReference>
<keyword evidence="4 5" id="KW-0067">ATP-binding</keyword>
<evidence type="ECO:0000256" key="4">
    <source>
        <dbReference type="ARBA" id="ARBA00022840"/>
    </source>
</evidence>
<dbReference type="PANTHER" id="PTHR43289:SF6">
    <property type="entry name" value="SERINE_THREONINE-PROTEIN KINASE NEKL-3"/>
    <property type="match status" value="1"/>
</dbReference>
<keyword evidence="2 5" id="KW-0547">Nucleotide-binding</keyword>
<keyword evidence="7" id="KW-0472">Membrane</keyword>
<evidence type="ECO:0000256" key="3">
    <source>
        <dbReference type="ARBA" id="ARBA00022777"/>
    </source>
</evidence>
<proteinExistence type="predicted"/>
<feature type="transmembrane region" description="Helical" evidence="7">
    <location>
        <begin position="135"/>
        <end position="156"/>
    </location>
</feature>
<feature type="transmembrane region" description="Helical" evidence="7">
    <location>
        <begin position="227"/>
        <end position="250"/>
    </location>
</feature>